<dbReference type="InterPro" id="IPR009057">
    <property type="entry name" value="Homeodomain-like_sf"/>
</dbReference>
<dbReference type="EMBL" id="JACHNH010000001">
    <property type="protein sequence ID" value="MBB4764472.1"/>
    <property type="molecule type" value="Genomic_DNA"/>
</dbReference>
<dbReference type="GO" id="GO:0003700">
    <property type="term" value="F:DNA-binding transcription factor activity"/>
    <property type="evidence" value="ECO:0007669"/>
    <property type="project" value="TreeGrafter"/>
</dbReference>
<evidence type="ECO:0000256" key="4">
    <source>
        <dbReference type="ARBA" id="ARBA00023163"/>
    </source>
</evidence>
<keyword evidence="2" id="KW-0805">Transcription regulation</keyword>
<dbReference type="Gene3D" id="1.10.10.60">
    <property type="entry name" value="Homeodomain-like"/>
    <property type="match status" value="1"/>
</dbReference>
<keyword evidence="1" id="KW-0678">Repressor</keyword>
<evidence type="ECO:0000256" key="1">
    <source>
        <dbReference type="ARBA" id="ARBA00022491"/>
    </source>
</evidence>
<dbReference type="SUPFAM" id="SSF48498">
    <property type="entry name" value="Tetracyclin repressor-like, C-terminal domain"/>
    <property type="match status" value="1"/>
</dbReference>
<name>A0A7W7I117_9ACTN</name>
<sequence>MAESTLRRAPLSRERVLHAAVALADVIGIEALSMRKLAQDLGVVPMALYKHVANRDELVDGMVDTVVAEIDAPEHGTAWQPAVRRRVLSARRTMLRHPWVSRAIETRQAPTPAVLAYLDSVIGMFRAGGFSADLTHHVMHAMGSRVLGFTQELFTQPEPADHADPAVLAAAARELAAAYPYVAEMALAAAHEDASIVGSGCDDQFEFEFALDLLLDGFERLHERGWSSLTPRGSRPAR</sequence>
<dbReference type="PROSITE" id="PS50977">
    <property type="entry name" value="HTH_TETR_2"/>
    <property type="match status" value="1"/>
</dbReference>
<dbReference type="Pfam" id="PF02909">
    <property type="entry name" value="TetR_C_1"/>
    <property type="match status" value="1"/>
</dbReference>
<comment type="caution">
    <text evidence="7">The sequence shown here is derived from an EMBL/GenBank/DDBJ whole genome shotgun (WGS) entry which is preliminary data.</text>
</comment>
<gene>
    <name evidence="7" type="ORF">BJ971_005028</name>
</gene>
<evidence type="ECO:0000313" key="7">
    <source>
        <dbReference type="EMBL" id="MBB4764472.1"/>
    </source>
</evidence>
<keyword evidence="4" id="KW-0804">Transcription</keyword>
<dbReference type="GO" id="GO:0000976">
    <property type="term" value="F:transcription cis-regulatory region binding"/>
    <property type="evidence" value="ECO:0007669"/>
    <property type="project" value="TreeGrafter"/>
</dbReference>
<proteinExistence type="predicted"/>
<feature type="DNA-binding region" description="H-T-H motif" evidence="5">
    <location>
        <begin position="33"/>
        <end position="52"/>
    </location>
</feature>
<evidence type="ECO:0000256" key="2">
    <source>
        <dbReference type="ARBA" id="ARBA00023015"/>
    </source>
</evidence>
<dbReference type="PRINTS" id="PR00400">
    <property type="entry name" value="TETREPRESSOR"/>
</dbReference>
<dbReference type="PANTHER" id="PTHR30055">
    <property type="entry name" value="HTH-TYPE TRANSCRIPTIONAL REGULATOR RUTR"/>
    <property type="match status" value="1"/>
</dbReference>
<evidence type="ECO:0000259" key="6">
    <source>
        <dbReference type="PROSITE" id="PS50977"/>
    </source>
</evidence>
<dbReference type="Proteomes" id="UP000578112">
    <property type="component" value="Unassembled WGS sequence"/>
</dbReference>
<keyword evidence="8" id="KW-1185">Reference proteome</keyword>
<dbReference type="InterPro" id="IPR050109">
    <property type="entry name" value="HTH-type_TetR-like_transc_reg"/>
</dbReference>
<dbReference type="RefSeq" id="WP_184995660.1">
    <property type="nucleotide sequence ID" value="NZ_BOMK01000027.1"/>
</dbReference>
<dbReference type="InterPro" id="IPR003012">
    <property type="entry name" value="Tet_transcr_reg_TetR"/>
</dbReference>
<reference evidence="7 8" key="1">
    <citation type="submission" date="2020-08" db="EMBL/GenBank/DDBJ databases">
        <title>Sequencing the genomes of 1000 actinobacteria strains.</title>
        <authorList>
            <person name="Klenk H.-P."/>
        </authorList>
    </citation>
    <scope>NUCLEOTIDE SEQUENCE [LARGE SCALE GENOMIC DNA]</scope>
    <source>
        <strain evidence="7 8">DSM 43149</strain>
    </source>
</reference>
<evidence type="ECO:0000256" key="5">
    <source>
        <dbReference type="PROSITE-ProRule" id="PRU00335"/>
    </source>
</evidence>
<accession>A0A7W7I117</accession>
<organism evidence="7 8">
    <name type="scientific">Actinoplanes digitatis</name>
    <dbReference type="NCBI Taxonomy" id="1868"/>
    <lineage>
        <taxon>Bacteria</taxon>
        <taxon>Bacillati</taxon>
        <taxon>Actinomycetota</taxon>
        <taxon>Actinomycetes</taxon>
        <taxon>Micromonosporales</taxon>
        <taxon>Micromonosporaceae</taxon>
        <taxon>Actinoplanes</taxon>
    </lineage>
</organism>
<dbReference type="InterPro" id="IPR004111">
    <property type="entry name" value="Repressor_TetR_C"/>
</dbReference>
<feature type="domain" description="HTH tetR-type" evidence="6">
    <location>
        <begin position="10"/>
        <end position="70"/>
    </location>
</feature>
<dbReference type="Pfam" id="PF00440">
    <property type="entry name" value="TetR_N"/>
    <property type="match status" value="1"/>
</dbReference>
<dbReference type="InterPro" id="IPR001647">
    <property type="entry name" value="HTH_TetR"/>
</dbReference>
<dbReference type="AlphaFoldDB" id="A0A7W7I117"/>
<dbReference type="SUPFAM" id="SSF46689">
    <property type="entry name" value="Homeodomain-like"/>
    <property type="match status" value="1"/>
</dbReference>
<dbReference type="GO" id="GO:0045892">
    <property type="term" value="P:negative regulation of DNA-templated transcription"/>
    <property type="evidence" value="ECO:0007669"/>
    <property type="project" value="InterPro"/>
</dbReference>
<evidence type="ECO:0000256" key="3">
    <source>
        <dbReference type="ARBA" id="ARBA00023125"/>
    </source>
</evidence>
<dbReference type="GO" id="GO:0046677">
    <property type="term" value="P:response to antibiotic"/>
    <property type="evidence" value="ECO:0007669"/>
    <property type="project" value="InterPro"/>
</dbReference>
<protein>
    <submittedName>
        <fullName evidence="7">AcrR family transcriptional regulator</fullName>
    </submittedName>
</protein>
<evidence type="ECO:0000313" key="8">
    <source>
        <dbReference type="Proteomes" id="UP000578112"/>
    </source>
</evidence>
<dbReference type="PANTHER" id="PTHR30055:SF151">
    <property type="entry name" value="TRANSCRIPTIONAL REGULATORY PROTEIN"/>
    <property type="match status" value="1"/>
</dbReference>
<dbReference type="Gene3D" id="1.10.357.10">
    <property type="entry name" value="Tetracycline Repressor, domain 2"/>
    <property type="match status" value="1"/>
</dbReference>
<keyword evidence="3 5" id="KW-0238">DNA-binding</keyword>
<dbReference type="InterPro" id="IPR036271">
    <property type="entry name" value="Tet_transcr_reg_TetR-rel_C_sf"/>
</dbReference>